<dbReference type="Proteomes" id="UP000658997">
    <property type="component" value="Unassembled WGS sequence"/>
</dbReference>
<evidence type="ECO:0008006" key="6">
    <source>
        <dbReference type="Google" id="ProtNLM"/>
    </source>
</evidence>
<evidence type="ECO:0000313" key="3">
    <source>
        <dbReference type="EMBL" id="SYW73844.1"/>
    </source>
</evidence>
<gene>
    <name evidence="3" type="ORF">UBRO2_00119</name>
    <name evidence="2" type="ORF">UBRO_06681</name>
</gene>
<feature type="compositionally biased region" description="Basic and acidic residues" evidence="1">
    <location>
        <begin position="149"/>
        <end position="173"/>
    </location>
</feature>
<protein>
    <recommendedName>
        <fullName evidence="6">Mitotic checkpoint regulator, MAD2B-interacting-domain-containing protein</fullName>
    </recommendedName>
</protein>
<reference evidence="3" key="3">
    <citation type="submission" date="2018-08" db="EMBL/GenBank/DDBJ databases">
        <authorList>
            <person name="Guldener U."/>
        </authorList>
    </citation>
    <scope>NUCLEOTIDE SEQUENCE</scope>
    <source>
        <strain evidence="3">UB2</strain>
    </source>
</reference>
<evidence type="ECO:0000256" key="1">
    <source>
        <dbReference type="SAM" id="MobiDB-lite"/>
    </source>
</evidence>
<dbReference type="EMBL" id="ULHB01000001">
    <property type="protein sequence ID" value="SYW73844.1"/>
    <property type="molecule type" value="Genomic_DNA"/>
</dbReference>
<dbReference type="Proteomes" id="UP000179920">
    <property type="component" value="Chromosome XI"/>
</dbReference>
<feature type="compositionally biased region" description="Low complexity" evidence="1">
    <location>
        <begin position="62"/>
        <end position="86"/>
    </location>
</feature>
<sequence>MSGLASLEVYGSDSDDDADIPSTSTSVAARVASTSKPSSSKPSSSTSASPSRPNSILPPPKSGLSSKLPPPSAGKSNTQPSGSGLSLPPPSSSTNKRKVIKVDSIQSFQDGNDDDDQGNRSKLAETKKPKLGSAIASKHSLFGMLPAPKRKDDEILAERKKEADASKAAKAVEDSETPALTEAPLRINERVARSASPEADRGAAEASTGKAKSKSNDAFRAMLGLKPAAKPAISKSSTSAQPARSTAESLVITQPSQQSQPSSRAAQTSMQKNPNGTPASGEAAIKTESAPVDFFSLGSSRSSANAPSSSTNPSFSISAAPVIDQPNMQRSEPPCTSAPESDEYPGWQLDPDGSWLPITPEAQAQYAAYQQSLLPPQPSTATISKAASNLDGTRDLLAAGLTPDDIRAFDASSAARDAYMSSKGGGEGDSDKYTAAAEFAAGNREVRQERKPGMLKGLRKGQLSSLVSLASENRGKMEDKWQRGRDAQARRSSQYGW</sequence>
<evidence type="ECO:0000313" key="4">
    <source>
        <dbReference type="Proteomes" id="UP000179920"/>
    </source>
</evidence>
<feature type="compositionally biased region" description="Polar residues" evidence="1">
    <location>
        <begin position="462"/>
        <end position="471"/>
    </location>
</feature>
<accession>A0A1K0G7I2</accession>
<name>A0A1K0G7I2_9BASI</name>
<feature type="compositionally biased region" description="Basic and acidic residues" evidence="1">
    <location>
        <begin position="117"/>
        <end position="128"/>
    </location>
</feature>
<feature type="compositionally biased region" description="Low complexity" evidence="1">
    <location>
        <begin position="253"/>
        <end position="269"/>
    </location>
</feature>
<proteinExistence type="predicted"/>
<feature type="compositionally biased region" description="Basic and acidic residues" evidence="1">
    <location>
        <begin position="187"/>
        <end position="203"/>
    </location>
</feature>
<feature type="compositionally biased region" description="Low complexity" evidence="1">
    <location>
        <begin position="22"/>
        <end position="51"/>
    </location>
</feature>
<feature type="compositionally biased region" description="Basic and acidic residues" evidence="1">
    <location>
        <begin position="473"/>
        <end position="489"/>
    </location>
</feature>
<dbReference type="OrthoDB" id="2555634at2759"/>
<dbReference type="Pfam" id="PF10253">
    <property type="entry name" value="PRCC"/>
    <property type="match status" value="1"/>
</dbReference>
<reference evidence="2" key="1">
    <citation type="submission" date="2016-04" db="EMBL/GenBank/DDBJ databases">
        <authorList>
            <person name="Evans L.H."/>
            <person name="Alamgir A."/>
            <person name="Owens N."/>
            <person name="Weber N.D."/>
            <person name="Virtaneva K."/>
            <person name="Barbian K."/>
            <person name="Babar A."/>
            <person name="Rosenke K."/>
        </authorList>
    </citation>
    <scope>NUCLEOTIDE SEQUENCE</scope>
    <source>
        <strain evidence="2">UB2112</strain>
    </source>
</reference>
<organism evidence="2 4">
    <name type="scientific">Ustilago bromivora</name>
    <dbReference type="NCBI Taxonomy" id="307758"/>
    <lineage>
        <taxon>Eukaryota</taxon>
        <taxon>Fungi</taxon>
        <taxon>Dikarya</taxon>
        <taxon>Basidiomycota</taxon>
        <taxon>Ustilaginomycotina</taxon>
        <taxon>Ustilaginomycetes</taxon>
        <taxon>Ustilaginales</taxon>
        <taxon>Ustilaginaceae</taxon>
        <taxon>Ustilago</taxon>
    </lineage>
</organism>
<evidence type="ECO:0000313" key="5">
    <source>
        <dbReference type="Proteomes" id="UP000658997"/>
    </source>
</evidence>
<dbReference type="EMBL" id="LT558127">
    <property type="protein sequence ID" value="SAM83614.1"/>
    <property type="molecule type" value="Genomic_DNA"/>
</dbReference>
<keyword evidence="5" id="KW-1185">Reference proteome</keyword>
<dbReference type="InterPro" id="IPR018800">
    <property type="entry name" value="PRCC"/>
</dbReference>
<feature type="compositionally biased region" description="Low complexity" evidence="1">
    <location>
        <begin position="296"/>
        <end position="320"/>
    </location>
</feature>
<feature type="compositionally biased region" description="Polar residues" evidence="1">
    <location>
        <begin position="234"/>
        <end position="252"/>
    </location>
</feature>
<dbReference type="AlphaFoldDB" id="A0A1K0G7I2"/>
<reference evidence="4" key="2">
    <citation type="submission" date="2016-04" db="EMBL/GenBank/DDBJ databases">
        <authorList>
            <person name="Guldener U."/>
            <person name="Guldener U."/>
        </authorList>
    </citation>
    <scope>NUCLEOTIDE SEQUENCE [LARGE SCALE GENOMIC DNA]</scope>
    <source>
        <strain evidence="4">UB2112</strain>
    </source>
</reference>
<evidence type="ECO:0000313" key="2">
    <source>
        <dbReference type="EMBL" id="SAM83614.1"/>
    </source>
</evidence>
<feature type="region of interest" description="Disordered" evidence="1">
    <location>
        <begin position="439"/>
        <end position="497"/>
    </location>
</feature>
<feature type="region of interest" description="Disordered" evidence="1">
    <location>
        <begin position="1"/>
        <end position="357"/>
    </location>
</feature>